<dbReference type="EMBL" id="GDBI01000050">
    <property type="protein sequence ID" value="JAS05317.1"/>
    <property type="molecule type" value="Transcribed_RNA"/>
</dbReference>
<dbReference type="AlphaFoldDB" id="A0A194ARU8"/>
<evidence type="ECO:0000256" key="12">
    <source>
        <dbReference type="ARBA" id="ARBA00047637"/>
    </source>
</evidence>
<keyword evidence="5" id="KW-0964">Secreted</keyword>
<dbReference type="EC" id="1.4.3.2" evidence="4"/>
<dbReference type="SUPFAM" id="SSF54373">
    <property type="entry name" value="FAD-linked reductases, C-terminal domain"/>
    <property type="match status" value="1"/>
</dbReference>
<comment type="subcellular location">
    <subcellularLocation>
        <location evidence="2">Secreted</location>
    </subcellularLocation>
</comment>
<feature type="chain" id="PRO_5008263012" description="L-amino-acid oxidase" evidence="13">
    <location>
        <begin position="19"/>
        <end position="518"/>
    </location>
</feature>
<evidence type="ECO:0000256" key="10">
    <source>
        <dbReference type="ARBA" id="ARBA00023157"/>
    </source>
</evidence>
<dbReference type="InterPro" id="IPR050281">
    <property type="entry name" value="Flavin_monoamine_oxidase"/>
</dbReference>
<evidence type="ECO:0000313" key="15">
    <source>
        <dbReference type="EMBL" id="JAS05317.1"/>
    </source>
</evidence>
<keyword evidence="6" id="KW-0285">Flavoprotein</keyword>
<feature type="domain" description="Amine oxidase" evidence="14">
    <location>
        <begin position="61"/>
        <end position="500"/>
    </location>
</feature>
<dbReference type="GO" id="GO:0001716">
    <property type="term" value="F:L-amino-acid oxidase activity"/>
    <property type="evidence" value="ECO:0007669"/>
    <property type="project" value="UniProtKB-EC"/>
</dbReference>
<keyword evidence="8" id="KW-0274">FAD</keyword>
<evidence type="ECO:0000256" key="11">
    <source>
        <dbReference type="ARBA" id="ARBA00023180"/>
    </source>
</evidence>
<dbReference type="Gene3D" id="1.10.405.10">
    <property type="entry name" value="Guanine Nucleotide Dissociation Inhibitor, domain 1"/>
    <property type="match status" value="1"/>
</dbReference>
<proteinExistence type="inferred from homology"/>
<reference evidence="15" key="1">
    <citation type="journal article" date="2015" name="G3 (Bethesda)">
        <title>Post-transcriptional mechanisms contribute little to phenotypic variation in snake venoms.</title>
        <authorList>
            <person name="Rokyta D.R."/>
            <person name="Margres M.J."/>
            <person name="Calvin K."/>
        </authorList>
    </citation>
    <scope>NUCLEOTIDE SEQUENCE</scope>
    <source>
        <strain evidence="15">KW1090</strain>
        <tissue evidence="15">Venom gland</tissue>
    </source>
</reference>
<evidence type="ECO:0000256" key="8">
    <source>
        <dbReference type="ARBA" id="ARBA00022827"/>
    </source>
</evidence>
<evidence type="ECO:0000259" key="14">
    <source>
        <dbReference type="Pfam" id="PF01593"/>
    </source>
</evidence>
<feature type="signal peptide" evidence="13">
    <location>
        <begin position="1"/>
        <end position="18"/>
    </location>
</feature>
<keyword evidence="7 13" id="KW-0732">Signal</keyword>
<dbReference type="GO" id="GO:0005576">
    <property type="term" value="C:extracellular region"/>
    <property type="evidence" value="ECO:0007669"/>
    <property type="project" value="UniProtKB-SubCell"/>
</dbReference>
<dbReference type="PANTHER" id="PTHR10742">
    <property type="entry name" value="FLAVIN MONOAMINE OXIDASE"/>
    <property type="match status" value="1"/>
</dbReference>
<dbReference type="PANTHER" id="PTHR10742:SF355">
    <property type="entry name" value="AMINE OXIDASE"/>
    <property type="match status" value="1"/>
</dbReference>
<evidence type="ECO:0000256" key="6">
    <source>
        <dbReference type="ARBA" id="ARBA00022630"/>
    </source>
</evidence>
<evidence type="ECO:0000256" key="4">
    <source>
        <dbReference type="ARBA" id="ARBA00012806"/>
    </source>
</evidence>
<comment type="catalytic activity">
    <reaction evidence="12">
        <text>an L-alpha-amino acid + O2 + H2O = a 2-oxocarboxylate + H2O2 + NH4(+)</text>
        <dbReference type="Rhea" id="RHEA:13781"/>
        <dbReference type="ChEBI" id="CHEBI:15377"/>
        <dbReference type="ChEBI" id="CHEBI:15379"/>
        <dbReference type="ChEBI" id="CHEBI:16240"/>
        <dbReference type="ChEBI" id="CHEBI:28938"/>
        <dbReference type="ChEBI" id="CHEBI:35179"/>
        <dbReference type="ChEBI" id="CHEBI:59869"/>
        <dbReference type="EC" id="1.4.3.2"/>
    </reaction>
</comment>
<evidence type="ECO:0000256" key="13">
    <source>
        <dbReference type="SAM" id="SignalP"/>
    </source>
</evidence>
<comment type="cofactor">
    <cofactor evidence="1">
        <name>FAD</name>
        <dbReference type="ChEBI" id="CHEBI:57692"/>
    </cofactor>
</comment>
<keyword evidence="10" id="KW-1015">Disulfide bond</keyword>
<sequence>MNVFFMFSLLFLAALGSCADDRNPLEECFRETDYEEFLEIAKNGLTATSNPKRVVIVGAGMAGLSAAYVLAGAGHEVTVLEASERAGGRVQTYRNDREGWYANLGPMRLPEKHRIVREYIRKFGLELNEFFQENDNAWYFIKNIRKRVQEVKNNPGLLKYPVKPSEKGKSAGQLYKESLRKVVEELRSTNCKYILDKYDTYSTKEYLLKEGNLSPGAVDMIGDLLNEDSGYYVSFIESLKHDDIFGYEKRFDEIVGGMDQLPTSMYEAIKEKVQVHFNARVIEIQQNDREATVTYQTSANEMSSVTADYVIVCTTSRAARRIKFEPPLPPKKAHALRSVHYRSGTKIFLTCTKKFWEDEGIHGGKSTTDLPSRFIYYPNHNFTSGVGVIIAYGIGDDANFFQALDFKDCADIVINDLSLIHQLPKKDIQDFCHPSKIQRWSLDKYAMGGITTFTPYQFQHFSEALTAPFKRIYFAGEYTAQFHGWIDSTIKSGLTAARDVNRASENPSGIHLSNDNEF</sequence>
<comment type="similarity">
    <text evidence="3">Belongs to the flavin monoamine oxidase family. FIG1 subfamily.</text>
</comment>
<evidence type="ECO:0000256" key="9">
    <source>
        <dbReference type="ARBA" id="ARBA00023002"/>
    </source>
</evidence>
<evidence type="ECO:0000256" key="5">
    <source>
        <dbReference type="ARBA" id="ARBA00022525"/>
    </source>
</evidence>
<keyword evidence="11" id="KW-0325">Glycoprotein</keyword>
<keyword evidence="9" id="KW-0560">Oxidoreductase</keyword>
<evidence type="ECO:0000256" key="7">
    <source>
        <dbReference type="ARBA" id="ARBA00022729"/>
    </source>
</evidence>
<dbReference type="FunFam" id="3.50.50.60:FF:000450">
    <property type="entry name" value="Amine oxidase"/>
    <property type="match status" value="1"/>
</dbReference>
<organism evidence="15">
    <name type="scientific">Sistrurus tergeminus</name>
    <name type="common">Western massasauga</name>
    <name type="synonym">Sistrurus catenatus tergeminus</name>
    <dbReference type="NCBI Taxonomy" id="8757"/>
    <lineage>
        <taxon>Eukaryota</taxon>
        <taxon>Metazoa</taxon>
        <taxon>Chordata</taxon>
        <taxon>Craniata</taxon>
        <taxon>Vertebrata</taxon>
        <taxon>Euteleostomi</taxon>
        <taxon>Lepidosauria</taxon>
        <taxon>Squamata</taxon>
        <taxon>Bifurcata</taxon>
        <taxon>Unidentata</taxon>
        <taxon>Episquamata</taxon>
        <taxon>Toxicofera</taxon>
        <taxon>Serpentes</taxon>
        <taxon>Colubroidea</taxon>
        <taxon>Viperidae</taxon>
        <taxon>Crotalinae</taxon>
        <taxon>Sistrurus</taxon>
    </lineage>
</organism>
<name>A0A194ARU8_SISTE</name>
<evidence type="ECO:0000256" key="1">
    <source>
        <dbReference type="ARBA" id="ARBA00001974"/>
    </source>
</evidence>
<dbReference type="InterPro" id="IPR036188">
    <property type="entry name" value="FAD/NAD-bd_sf"/>
</dbReference>
<dbReference type="Gene3D" id="3.50.50.60">
    <property type="entry name" value="FAD/NAD(P)-binding domain"/>
    <property type="match status" value="1"/>
</dbReference>
<dbReference type="InterPro" id="IPR002937">
    <property type="entry name" value="Amino_oxidase"/>
</dbReference>
<dbReference type="FunFam" id="1.10.405.10:FF:000004">
    <property type="entry name" value="Amine oxidase"/>
    <property type="match status" value="1"/>
</dbReference>
<accession>A0A194ARU8</accession>
<dbReference type="SUPFAM" id="SSF51905">
    <property type="entry name" value="FAD/NAD(P)-binding domain"/>
    <property type="match status" value="1"/>
</dbReference>
<evidence type="ECO:0000256" key="2">
    <source>
        <dbReference type="ARBA" id="ARBA00004613"/>
    </source>
</evidence>
<dbReference type="GO" id="GO:0009063">
    <property type="term" value="P:amino acid catabolic process"/>
    <property type="evidence" value="ECO:0007669"/>
    <property type="project" value="TreeGrafter"/>
</dbReference>
<dbReference type="Pfam" id="PF01593">
    <property type="entry name" value="Amino_oxidase"/>
    <property type="match status" value="1"/>
</dbReference>
<protein>
    <recommendedName>
        <fullName evidence="4">L-amino-acid oxidase</fullName>
        <ecNumber evidence="4">1.4.3.2</ecNumber>
    </recommendedName>
</protein>
<evidence type="ECO:0000256" key="3">
    <source>
        <dbReference type="ARBA" id="ARBA00005465"/>
    </source>
</evidence>
<dbReference type="Gene3D" id="3.90.660.10">
    <property type="match status" value="1"/>
</dbReference>